<gene>
    <name evidence="1" type="ORF">GC097_00170</name>
</gene>
<keyword evidence="2" id="KW-1185">Reference proteome</keyword>
<dbReference type="EMBL" id="WHNZ01000004">
    <property type="protein sequence ID" value="NOU98441.1"/>
    <property type="molecule type" value="Genomic_DNA"/>
</dbReference>
<proteinExistence type="predicted"/>
<comment type="caution">
    <text evidence="1">The sequence shown here is derived from an EMBL/GenBank/DDBJ whole genome shotgun (WGS) entry which is preliminary data.</text>
</comment>
<dbReference type="RefSeq" id="WP_171681338.1">
    <property type="nucleotide sequence ID" value="NZ_WHNZ01000004.1"/>
</dbReference>
<evidence type="ECO:0000313" key="1">
    <source>
        <dbReference type="EMBL" id="NOU98441.1"/>
    </source>
</evidence>
<evidence type="ECO:0000313" key="2">
    <source>
        <dbReference type="Proteomes" id="UP000618579"/>
    </source>
</evidence>
<reference evidence="1 2" key="1">
    <citation type="submission" date="2019-10" db="EMBL/GenBank/DDBJ databases">
        <title>Description of Paenibacillus pedi sp. nov.</title>
        <authorList>
            <person name="Carlier A."/>
            <person name="Qi S."/>
        </authorList>
    </citation>
    <scope>NUCLEOTIDE SEQUENCE [LARGE SCALE GENOMIC DNA]</scope>
    <source>
        <strain evidence="1 2">LMG 31457</strain>
    </source>
</reference>
<name>A0ABX1ZEC5_9BACL</name>
<accession>A0ABX1ZEC5</accession>
<sequence length="88" mass="9535">MSVNKRSLSLGINVKDVRNLPKVGRHISAFLKSVDHDHGPFDVNIAASVEPTEAAAIGPVELPAADDKPPQEFEVVYLVGGEREEDED</sequence>
<organism evidence="1 2">
    <name type="scientific">Paenibacillus planticolens</name>
    <dbReference type="NCBI Taxonomy" id="2654976"/>
    <lineage>
        <taxon>Bacteria</taxon>
        <taxon>Bacillati</taxon>
        <taxon>Bacillota</taxon>
        <taxon>Bacilli</taxon>
        <taxon>Bacillales</taxon>
        <taxon>Paenibacillaceae</taxon>
        <taxon>Paenibacillus</taxon>
    </lineage>
</organism>
<dbReference type="Proteomes" id="UP000618579">
    <property type="component" value="Unassembled WGS sequence"/>
</dbReference>
<protein>
    <submittedName>
        <fullName evidence="1">Uncharacterized protein</fullName>
    </submittedName>
</protein>